<dbReference type="InterPro" id="IPR007208">
    <property type="entry name" value="MrpF/PhaF-like"/>
</dbReference>
<comment type="caution">
    <text evidence="9">The sequence shown here is derived from an EMBL/GenBank/DDBJ whole genome shotgun (WGS) entry which is preliminary data.</text>
</comment>
<dbReference type="GO" id="GO:0015385">
    <property type="term" value="F:sodium:proton antiporter activity"/>
    <property type="evidence" value="ECO:0007669"/>
    <property type="project" value="TreeGrafter"/>
</dbReference>
<organism evidence="9 10">
    <name type="scientific">Aurantimonas aggregata</name>
    <dbReference type="NCBI Taxonomy" id="2047720"/>
    <lineage>
        <taxon>Bacteria</taxon>
        <taxon>Pseudomonadati</taxon>
        <taxon>Pseudomonadota</taxon>
        <taxon>Alphaproteobacteria</taxon>
        <taxon>Hyphomicrobiales</taxon>
        <taxon>Aurantimonadaceae</taxon>
        <taxon>Aurantimonas</taxon>
    </lineage>
</organism>
<evidence type="ECO:0000256" key="3">
    <source>
        <dbReference type="ARBA" id="ARBA00022448"/>
    </source>
</evidence>
<name>A0A6L9MDN2_9HYPH</name>
<gene>
    <name evidence="9" type="ORF">GTW51_03640</name>
</gene>
<evidence type="ECO:0000256" key="7">
    <source>
        <dbReference type="ARBA" id="ARBA00023136"/>
    </source>
</evidence>
<dbReference type="Proteomes" id="UP000476332">
    <property type="component" value="Unassembled WGS sequence"/>
</dbReference>
<dbReference type="GO" id="GO:0005886">
    <property type="term" value="C:plasma membrane"/>
    <property type="evidence" value="ECO:0007669"/>
    <property type="project" value="UniProtKB-SubCell"/>
</dbReference>
<proteinExistence type="inferred from homology"/>
<dbReference type="Pfam" id="PF04066">
    <property type="entry name" value="MrpF_PhaF"/>
    <property type="match status" value="1"/>
</dbReference>
<keyword evidence="7 8" id="KW-0472">Membrane</keyword>
<evidence type="ECO:0000256" key="8">
    <source>
        <dbReference type="SAM" id="Phobius"/>
    </source>
</evidence>
<accession>A0A6L9MDN2</accession>
<feature type="transmembrane region" description="Helical" evidence="8">
    <location>
        <begin position="6"/>
        <end position="31"/>
    </location>
</feature>
<comment type="subcellular location">
    <subcellularLocation>
        <location evidence="1">Cell membrane</location>
        <topology evidence="1">Multi-pass membrane protein</topology>
    </subcellularLocation>
</comment>
<evidence type="ECO:0000313" key="10">
    <source>
        <dbReference type="Proteomes" id="UP000476332"/>
    </source>
</evidence>
<keyword evidence="3" id="KW-0813">Transport</keyword>
<evidence type="ECO:0000313" key="9">
    <source>
        <dbReference type="EMBL" id="NDV85790.1"/>
    </source>
</evidence>
<feature type="transmembrane region" description="Helical" evidence="8">
    <location>
        <begin position="68"/>
        <end position="92"/>
    </location>
</feature>
<dbReference type="PANTHER" id="PTHR34702:SF1">
    <property type="entry name" value="NA(+)_H(+) ANTIPORTER SUBUNIT F"/>
    <property type="match status" value="1"/>
</dbReference>
<keyword evidence="10" id="KW-1185">Reference proteome</keyword>
<evidence type="ECO:0000256" key="1">
    <source>
        <dbReference type="ARBA" id="ARBA00004651"/>
    </source>
</evidence>
<dbReference type="PANTHER" id="PTHR34702">
    <property type="entry name" value="NA(+)/H(+) ANTIPORTER SUBUNIT F1"/>
    <property type="match status" value="1"/>
</dbReference>
<evidence type="ECO:0000256" key="6">
    <source>
        <dbReference type="ARBA" id="ARBA00022989"/>
    </source>
</evidence>
<evidence type="ECO:0000256" key="5">
    <source>
        <dbReference type="ARBA" id="ARBA00022692"/>
    </source>
</evidence>
<keyword evidence="6 8" id="KW-1133">Transmembrane helix</keyword>
<comment type="similarity">
    <text evidence="2">Belongs to the CPA3 antiporters (TC 2.A.63) subunit F family.</text>
</comment>
<dbReference type="NCBIfam" id="NF009245">
    <property type="entry name" value="PRK12599.1-4"/>
    <property type="match status" value="1"/>
</dbReference>
<keyword evidence="5 8" id="KW-0812">Transmembrane</keyword>
<dbReference type="EMBL" id="JAAAMJ010000001">
    <property type="protein sequence ID" value="NDV85790.1"/>
    <property type="molecule type" value="Genomic_DNA"/>
</dbReference>
<feature type="transmembrane region" description="Helical" evidence="8">
    <location>
        <begin position="43"/>
        <end position="62"/>
    </location>
</feature>
<keyword evidence="4" id="KW-1003">Cell membrane</keyword>
<reference evidence="9 10" key="1">
    <citation type="submission" date="2020-01" db="EMBL/GenBank/DDBJ databases">
        <title>Genomes of bacteria type strains.</title>
        <authorList>
            <person name="Chen J."/>
            <person name="Zhu S."/>
            <person name="Chen J."/>
        </authorList>
    </citation>
    <scope>NUCLEOTIDE SEQUENCE [LARGE SCALE GENOMIC DNA]</scope>
    <source>
        <strain evidence="9 10">KCTC 52919</strain>
    </source>
</reference>
<protein>
    <submittedName>
        <fullName evidence="9">Sodium:proton antiporter</fullName>
    </submittedName>
</protein>
<evidence type="ECO:0000256" key="4">
    <source>
        <dbReference type="ARBA" id="ARBA00022475"/>
    </source>
</evidence>
<dbReference type="AlphaFoldDB" id="A0A6L9MDN2"/>
<sequence length="120" mass="12576">MTLHDFAVSFFALALTGGLILLCIAFLLTVVRILLGPTLPDRVLGLDVLTNVAIGFIAVIALDSGYTLYVDVAIGLCLVGFLATVAFARFILSRGKTESAIREARVGVDAEAGLEGGPRP</sequence>
<dbReference type="RefSeq" id="WP_163042487.1">
    <property type="nucleotide sequence ID" value="NZ_JAAAMJ010000001.1"/>
</dbReference>
<evidence type="ECO:0000256" key="2">
    <source>
        <dbReference type="ARBA" id="ARBA00009212"/>
    </source>
</evidence>